<keyword evidence="1" id="KW-0288">FMN</keyword>
<comment type="function">
    <text evidence="1">Catalyzes the prenyl-FMN-dependent decarboxylation of pyrrole-2-carboxylate (P2C). Can also catalyze the carboxylation of pyrrole in the presence of elevated concentrations of CO(2) or bicarbonate.</text>
</comment>
<dbReference type="HAMAP" id="MF_01983">
    <property type="entry name" value="UbiD_FDC"/>
    <property type="match status" value="1"/>
</dbReference>
<name>A0ABV8TRC8_9ACTN</name>
<dbReference type="InterPro" id="IPR048304">
    <property type="entry name" value="UbiD_Rift_dom"/>
</dbReference>
<evidence type="ECO:0000259" key="2">
    <source>
        <dbReference type="Pfam" id="PF01977"/>
    </source>
</evidence>
<dbReference type="InterPro" id="IPR049381">
    <property type="entry name" value="UbiD-like_C"/>
</dbReference>
<comment type="caution">
    <text evidence="5">The sequence shown here is derived from an EMBL/GenBank/DDBJ whole genome shotgun (WGS) entry which is preliminary data.</text>
</comment>
<feature type="binding site" evidence="1">
    <location>
        <position position="223"/>
    </location>
    <ligand>
        <name>K(+)</name>
        <dbReference type="ChEBI" id="CHEBI:29103"/>
    </ligand>
</feature>
<keyword evidence="6" id="KW-1185">Reference proteome</keyword>
<dbReference type="EC" id="4.1.1.93" evidence="1"/>
<evidence type="ECO:0000313" key="5">
    <source>
        <dbReference type="EMBL" id="MFC4333065.1"/>
    </source>
</evidence>
<dbReference type="InterPro" id="IPR049383">
    <property type="entry name" value="UbiD-like_N"/>
</dbReference>
<keyword evidence="1" id="KW-0210">Decarboxylase</keyword>
<feature type="binding site" evidence="1">
    <location>
        <position position="221"/>
    </location>
    <ligand>
        <name>K(+)</name>
        <dbReference type="ChEBI" id="CHEBI:29103"/>
    </ligand>
</feature>
<comment type="cofactor">
    <cofactor evidence="1">
        <name>K(+)</name>
        <dbReference type="ChEBI" id="CHEBI:29103"/>
    </cofactor>
    <text evidence="1">Binds 1 K(+) per subunit.</text>
</comment>
<feature type="binding site" evidence="1">
    <location>
        <position position="170"/>
    </location>
    <ligand>
        <name>prenylated FMN</name>
        <dbReference type="ChEBI" id="CHEBI:87746"/>
    </ligand>
</feature>
<keyword evidence="1" id="KW-0464">Manganese</keyword>
<dbReference type="PANTHER" id="PTHR30108:SF17">
    <property type="entry name" value="FERULIC ACID DECARBOXYLASE 1"/>
    <property type="match status" value="1"/>
</dbReference>
<dbReference type="NCBIfam" id="TIGR00148">
    <property type="entry name" value="UbiD family decarboxylase"/>
    <property type="match status" value="1"/>
</dbReference>
<evidence type="ECO:0000259" key="4">
    <source>
        <dbReference type="Pfam" id="PF20696"/>
    </source>
</evidence>
<feature type="binding site" evidence="1">
    <location>
        <position position="388"/>
    </location>
    <ligand>
        <name>prenylated FMN</name>
        <dbReference type="ChEBI" id="CHEBI:87746"/>
    </ligand>
</feature>
<feature type="active site" description="Proton donor" evidence="1">
    <location>
        <position position="280"/>
    </location>
</feature>
<organism evidence="5 6">
    <name type="scientific">Streptomyces andamanensis</name>
    <dbReference type="NCBI Taxonomy" id="1565035"/>
    <lineage>
        <taxon>Bacteria</taxon>
        <taxon>Bacillati</taxon>
        <taxon>Actinomycetota</taxon>
        <taxon>Actinomycetes</taxon>
        <taxon>Kitasatosporales</taxon>
        <taxon>Streptomycetaceae</taxon>
        <taxon>Streptomyces</taxon>
    </lineage>
</organism>
<dbReference type="GO" id="GO:0016829">
    <property type="term" value="F:lyase activity"/>
    <property type="evidence" value="ECO:0007669"/>
    <property type="project" value="UniProtKB-KW"/>
</dbReference>
<keyword evidence="1 5" id="KW-0456">Lyase</keyword>
<dbReference type="PANTHER" id="PTHR30108">
    <property type="entry name" value="3-OCTAPRENYL-4-HYDROXYBENZOATE CARBOXY-LYASE-RELATED"/>
    <property type="match status" value="1"/>
</dbReference>
<keyword evidence="1" id="KW-0479">Metal-binding</keyword>
<evidence type="ECO:0000259" key="3">
    <source>
        <dbReference type="Pfam" id="PF20695"/>
    </source>
</evidence>
<evidence type="ECO:0000256" key="1">
    <source>
        <dbReference type="HAMAP-Rule" id="MF_01983"/>
    </source>
</evidence>
<accession>A0ABV8TRC8</accession>
<feature type="binding site" evidence="1">
    <location>
        <position position="231"/>
    </location>
    <ligand>
        <name>prenylated FMN</name>
        <dbReference type="ChEBI" id="CHEBI:87746"/>
    </ligand>
</feature>
<reference evidence="6" key="1">
    <citation type="journal article" date="2019" name="Int. J. Syst. Evol. Microbiol.">
        <title>The Global Catalogue of Microorganisms (GCM) 10K type strain sequencing project: providing services to taxonomists for standard genome sequencing and annotation.</title>
        <authorList>
            <consortium name="The Broad Institute Genomics Platform"/>
            <consortium name="The Broad Institute Genome Sequencing Center for Infectious Disease"/>
            <person name="Wu L."/>
            <person name="Ma J."/>
        </authorList>
    </citation>
    <scope>NUCLEOTIDE SEQUENCE [LARGE SCALE GENOMIC DNA]</scope>
    <source>
        <strain evidence="6">PCU 347</strain>
    </source>
</reference>
<feature type="binding site" evidence="1">
    <location>
        <position position="190"/>
    </location>
    <ligand>
        <name>Mn(2+)</name>
        <dbReference type="ChEBI" id="CHEBI:29035"/>
    </ligand>
</feature>
<dbReference type="Proteomes" id="UP001595824">
    <property type="component" value="Unassembled WGS sequence"/>
</dbReference>
<feature type="binding site" evidence="1">
    <location>
        <position position="172"/>
    </location>
    <ligand>
        <name>prenylated FMN</name>
        <dbReference type="ChEBI" id="CHEBI:87746"/>
    </ligand>
</feature>
<proteinExistence type="inferred from homology"/>
<dbReference type="EMBL" id="JBHSDP010000029">
    <property type="protein sequence ID" value="MFC4333065.1"/>
    <property type="molecule type" value="Genomic_DNA"/>
</dbReference>
<feature type="binding site" evidence="1">
    <location>
        <position position="220"/>
    </location>
    <ligand>
        <name>K(+)</name>
        <dbReference type="ChEBI" id="CHEBI:29103"/>
    </ligand>
</feature>
<comment type="cofactor">
    <cofactor evidence="1">
        <name>Mn(2+)</name>
        <dbReference type="ChEBI" id="CHEBI:29035"/>
    </cofactor>
    <text evidence="1">Binds 1 Mn(2+) per subunit.</text>
</comment>
<feature type="domain" description="3-octaprenyl-4-hydroxybenzoate carboxy-lyase-like N-terminal" evidence="3">
    <location>
        <begin position="15"/>
        <end position="101"/>
    </location>
</feature>
<keyword evidence="1" id="KW-0285">Flavoprotein</keyword>
<feature type="binding site" evidence="1">
    <location>
        <position position="189"/>
    </location>
    <ligand>
        <name>prenylated FMN</name>
        <dbReference type="ChEBI" id="CHEBI:87746"/>
    </ligand>
</feature>
<feature type="binding site" evidence="1">
    <location>
        <position position="231"/>
    </location>
    <ligand>
        <name>K(+)</name>
        <dbReference type="ChEBI" id="CHEBI:29103"/>
    </ligand>
</feature>
<dbReference type="Pfam" id="PF20696">
    <property type="entry name" value="UbiD_C"/>
    <property type="match status" value="1"/>
</dbReference>
<feature type="binding site" evidence="1">
    <location>
        <position position="231"/>
    </location>
    <ligand>
        <name>Mn(2+)</name>
        <dbReference type="ChEBI" id="CHEBI:29035"/>
    </ligand>
</feature>
<dbReference type="Gene3D" id="1.20.5.4570">
    <property type="match status" value="1"/>
</dbReference>
<gene>
    <name evidence="5" type="ORF">ACFPC0_35965</name>
</gene>
<keyword evidence="1" id="KW-0630">Potassium</keyword>
<comment type="similarity">
    <text evidence="1">Belongs to the UbiD family. UbiD-like/FDC subfamily.</text>
</comment>
<feature type="binding site" evidence="1">
    <location>
        <position position="190"/>
    </location>
    <ligand>
        <name>prenylated FMN</name>
        <dbReference type="ChEBI" id="CHEBI:87746"/>
    </ligand>
</feature>
<keyword evidence="1" id="KW-0058">Aromatic hydrocarbons catabolism</keyword>
<comment type="subunit">
    <text evidence="1">Homodimer.</text>
</comment>
<sequence length="506" mass="54521">MTQHGSALNFRDFVSELLAAGDAVDIREPVSPTLEAAAVTRRVYDTRSPAPLFSRLTEGDEGFRLLGAPAGLGSCPGQTYGRLAAHFGLGRDTTPRDLLEHLVDAMDAAPVPPRIVPTGPCKENVLTGDAVDLTRFPVPLLHQQDGGRYFGTYGFHVVRTPDGSWTSWSVSRTMLHGPTTLVGPAMPQQHLGMIHRMWRERGERTPWAMVLGAPPAALAAAGMPLPAEVDEDGYVGALTGTPVDVVRTETNGLYVPANAEIVLEGYISPDETAPEGPMGEYHGYAFSEGRPQPVFHVEAVTHRDRPILPFCVAGVPPEENHTVWGTMISAASLHRLRAQGLPVSLAWCSYEAATCWIVVAVDTRKLAATGLTERRLADAVAEALFGSHTGWLVPKVLLVADDVDITDIGQVVWALATRHHPATGHYVYPEAPGIPMVPYLTDDEVRAGRGGKSVVSCLLPADFEGETRGVTASFRNSFPEDVRRRVTDRWTAYGFPAPSGTPRPAA</sequence>
<protein>
    <recommendedName>
        <fullName evidence="1">Pyrrole-2-carboxylic acid decarboxylase</fullName>
        <shortName evidence="1">P2C decarboxylase</shortName>
        <ecNumber evidence="1">4.1.1.93</ecNumber>
    </recommendedName>
</protein>
<feature type="domain" description="3-octaprenyl-4-hydroxybenzoate carboxy-lyase-like C-terminal" evidence="4">
    <location>
        <begin position="321"/>
        <end position="457"/>
    </location>
</feature>
<feature type="domain" description="3-octaprenyl-4-hydroxybenzoate carboxy-lyase-like Rift-related" evidence="2">
    <location>
        <begin position="118"/>
        <end position="315"/>
    </location>
</feature>
<dbReference type="SUPFAM" id="SSF143968">
    <property type="entry name" value="UbiD C-terminal domain-like"/>
    <property type="match status" value="1"/>
</dbReference>
<dbReference type="InterPro" id="IPR002830">
    <property type="entry name" value="UbiD"/>
</dbReference>
<feature type="binding site" evidence="1">
    <location>
        <position position="168"/>
    </location>
    <ligand>
        <name>K(+)</name>
        <dbReference type="ChEBI" id="CHEBI:29103"/>
    </ligand>
</feature>
<comment type="catalytic activity">
    <reaction evidence="1">
        <text>pyrrole-2-carboxylate + H2O = 1H-pyrrole + hydrogencarbonate</text>
        <dbReference type="Rhea" id="RHEA:31379"/>
        <dbReference type="ChEBI" id="CHEBI:15377"/>
        <dbReference type="ChEBI" id="CHEBI:17544"/>
        <dbReference type="ChEBI" id="CHEBI:19203"/>
        <dbReference type="ChEBI" id="CHEBI:27660"/>
        <dbReference type="EC" id="4.1.1.93"/>
    </reaction>
</comment>
<dbReference type="RefSeq" id="WP_381744424.1">
    <property type="nucleotide sequence ID" value="NZ_JBHSDP010000029.1"/>
</dbReference>
<comment type="catalytic activity">
    <reaction evidence="1">
        <text>pyrrole-2-carboxylate + H(+) = 1H-pyrrole + CO2</text>
        <dbReference type="Rhea" id="RHEA:31375"/>
        <dbReference type="ChEBI" id="CHEBI:15378"/>
        <dbReference type="ChEBI" id="CHEBI:16526"/>
        <dbReference type="ChEBI" id="CHEBI:19203"/>
        <dbReference type="ChEBI" id="CHEBI:27660"/>
        <dbReference type="EC" id="4.1.1.93"/>
    </reaction>
</comment>
<dbReference type="Pfam" id="PF01977">
    <property type="entry name" value="UbiD"/>
    <property type="match status" value="1"/>
</dbReference>
<evidence type="ECO:0000313" key="6">
    <source>
        <dbReference type="Proteomes" id="UP001595824"/>
    </source>
</evidence>
<dbReference type="Gene3D" id="3.40.1670.10">
    <property type="entry name" value="UbiD C-terminal domain-like"/>
    <property type="match status" value="1"/>
</dbReference>
<dbReference type="Pfam" id="PF20695">
    <property type="entry name" value="UbiD_N"/>
    <property type="match status" value="1"/>
</dbReference>
<comment type="cofactor">
    <cofactor evidence="1">
        <name>prenylated FMN</name>
        <dbReference type="ChEBI" id="CHEBI:87746"/>
    </cofactor>
    <text evidence="1">Binds 1 prenylated FMN per subunit.</text>
</comment>
<dbReference type="InterPro" id="IPR032903">
    <property type="entry name" value="FDC-like"/>
</dbReference>
<dbReference type="SUPFAM" id="SSF50475">
    <property type="entry name" value="FMN-binding split barrel"/>
    <property type="match status" value="1"/>
</dbReference>